<dbReference type="EMBL" id="BAAAPE010000028">
    <property type="protein sequence ID" value="GAA2101833.1"/>
    <property type="molecule type" value="Genomic_DNA"/>
</dbReference>
<evidence type="ECO:0008006" key="5">
    <source>
        <dbReference type="Google" id="ProtNLM"/>
    </source>
</evidence>
<dbReference type="Proteomes" id="UP001500016">
    <property type="component" value="Unassembled WGS sequence"/>
</dbReference>
<name>A0ABN2WYY4_9ACTN</name>
<feature type="chain" id="PRO_5047242846" description="Secreted protein" evidence="2">
    <location>
        <begin position="29"/>
        <end position="360"/>
    </location>
</feature>
<organism evidence="3 4">
    <name type="scientific">Streptomyces albiaxialis</name>
    <dbReference type="NCBI Taxonomy" id="329523"/>
    <lineage>
        <taxon>Bacteria</taxon>
        <taxon>Bacillati</taxon>
        <taxon>Actinomycetota</taxon>
        <taxon>Actinomycetes</taxon>
        <taxon>Kitasatosporales</taxon>
        <taxon>Streptomycetaceae</taxon>
        <taxon>Streptomyces</taxon>
    </lineage>
</organism>
<feature type="region of interest" description="Disordered" evidence="1">
    <location>
        <begin position="334"/>
        <end position="360"/>
    </location>
</feature>
<comment type="caution">
    <text evidence="3">The sequence shown here is derived from an EMBL/GenBank/DDBJ whole genome shotgun (WGS) entry which is preliminary data.</text>
</comment>
<keyword evidence="2" id="KW-0732">Signal</keyword>
<feature type="signal peptide" evidence="2">
    <location>
        <begin position="1"/>
        <end position="28"/>
    </location>
</feature>
<feature type="region of interest" description="Disordered" evidence="1">
    <location>
        <begin position="28"/>
        <end position="91"/>
    </location>
</feature>
<feature type="compositionally biased region" description="Basic and acidic residues" evidence="1">
    <location>
        <begin position="120"/>
        <end position="134"/>
    </location>
</feature>
<gene>
    <name evidence="3" type="ORF">GCM10009801_75410</name>
</gene>
<evidence type="ECO:0000313" key="4">
    <source>
        <dbReference type="Proteomes" id="UP001500016"/>
    </source>
</evidence>
<evidence type="ECO:0000256" key="2">
    <source>
        <dbReference type="SAM" id="SignalP"/>
    </source>
</evidence>
<protein>
    <recommendedName>
        <fullName evidence="5">Secreted protein</fullName>
    </recommendedName>
</protein>
<feature type="region of interest" description="Disordered" evidence="1">
    <location>
        <begin position="111"/>
        <end position="134"/>
    </location>
</feature>
<dbReference type="RefSeq" id="WP_344534944.1">
    <property type="nucleotide sequence ID" value="NZ_BAAAPE010000028.1"/>
</dbReference>
<evidence type="ECO:0000256" key="1">
    <source>
        <dbReference type="SAM" id="MobiDB-lite"/>
    </source>
</evidence>
<proteinExistence type="predicted"/>
<reference evidence="3 4" key="1">
    <citation type="journal article" date="2019" name="Int. J. Syst. Evol. Microbiol.">
        <title>The Global Catalogue of Microorganisms (GCM) 10K type strain sequencing project: providing services to taxonomists for standard genome sequencing and annotation.</title>
        <authorList>
            <consortium name="The Broad Institute Genomics Platform"/>
            <consortium name="The Broad Institute Genome Sequencing Center for Infectious Disease"/>
            <person name="Wu L."/>
            <person name="Ma J."/>
        </authorList>
    </citation>
    <scope>NUCLEOTIDE SEQUENCE [LARGE SCALE GENOMIC DNA]</scope>
    <source>
        <strain evidence="3 4">JCM 15478</strain>
    </source>
</reference>
<evidence type="ECO:0000313" key="3">
    <source>
        <dbReference type="EMBL" id="GAA2101833.1"/>
    </source>
</evidence>
<accession>A0ABN2WYY4</accession>
<feature type="region of interest" description="Disordered" evidence="1">
    <location>
        <begin position="270"/>
        <end position="295"/>
    </location>
</feature>
<keyword evidence="4" id="KW-1185">Reference proteome</keyword>
<feature type="compositionally biased region" description="Polar residues" evidence="1">
    <location>
        <begin position="345"/>
        <end position="360"/>
    </location>
</feature>
<sequence length="360" mass="38250">MRKVAARCTIVSTAPALALVALGSPALADEDPSGWGAVQEASDQASGQKDGKRYSASAGQVSLKGDAQGQEGSARGGGNLSVPAANWEPPPCWYAPKYTPKELKKEVDASPYELTGQRPDNGRKKEDVDGSIRDKYTKGDYKNFNLKKQGDGMFWAAVPNPNEPDKAKAQSCTELPFWVKNGEQPDVPGAIDTKILAALAYQAIEVPDTEVELNPKNKQTVRLPTWTWLDKATFKPVSVTASVDLGGGEELSATTTAKPGALNLDPGTEDAKLHPASGKCPAKESGTIGTPYTKGNAKKTPPCGLTYLRSTPKGETYTLQASVVWEAAWKGSDGTSDTLPDGTFGNEQPVTVQEVQSINR</sequence>